<protein>
    <recommendedName>
        <fullName evidence="7">2-C-methyl-D-erythritol 4-phosphate cytidylyltransferase</fullName>
        <ecNumber evidence="7">2.7.7.60</ecNumber>
    </recommendedName>
    <alternativeName>
        <fullName evidence="7">4-diphosphocytidyl-2C-methyl-D-erythritol synthase</fullName>
    </alternativeName>
    <alternativeName>
        <fullName evidence="7">MEP cytidylyltransferase</fullName>
        <shortName evidence="7">MCT</shortName>
    </alternativeName>
</protein>
<feature type="site" description="Positions MEP for the nucleophilic attack" evidence="7">
    <location>
        <position position="158"/>
    </location>
</feature>
<gene>
    <name evidence="7" type="primary">ispD</name>
    <name evidence="8" type="ORF">HF682_00460</name>
</gene>
<dbReference type="AlphaFoldDB" id="A0A847SCF0"/>
<reference evidence="8 9" key="1">
    <citation type="submission" date="2020-04" db="EMBL/GenBank/DDBJ databases">
        <title>Draft genome of Leeia sp. IMCC25680.</title>
        <authorList>
            <person name="Song J."/>
            <person name="Cho J.-C."/>
        </authorList>
    </citation>
    <scope>NUCLEOTIDE SEQUENCE [LARGE SCALE GENOMIC DNA]</scope>
    <source>
        <strain evidence="8 9">IMCC25680</strain>
    </source>
</reference>
<comment type="catalytic activity">
    <reaction evidence="1 7">
        <text>2-C-methyl-D-erythritol 4-phosphate + CTP + H(+) = 4-CDP-2-C-methyl-D-erythritol + diphosphate</text>
        <dbReference type="Rhea" id="RHEA:13429"/>
        <dbReference type="ChEBI" id="CHEBI:15378"/>
        <dbReference type="ChEBI" id="CHEBI:33019"/>
        <dbReference type="ChEBI" id="CHEBI:37563"/>
        <dbReference type="ChEBI" id="CHEBI:57823"/>
        <dbReference type="ChEBI" id="CHEBI:58262"/>
        <dbReference type="EC" id="2.7.7.60"/>
    </reaction>
</comment>
<accession>A0A847SCF0</accession>
<evidence type="ECO:0000256" key="2">
    <source>
        <dbReference type="ARBA" id="ARBA00004787"/>
    </source>
</evidence>
<dbReference type="GO" id="GO:0050518">
    <property type="term" value="F:2-C-methyl-D-erythritol 4-phosphate cytidylyltransferase activity"/>
    <property type="evidence" value="ECO:0007669"/>
    <property type="project" value="UniProtKB-UniRule"/>
</dbReference>
<feature type="site" description="Transition state stabilizer" evidence="7">
    <location>
        <position position="17"/>
    </location>
</feature>
<feature type="site" description="Positions MEP for the nucleophilic attack" evidence="7">
    <location>
        <position position="211"/>
    </location>
</feature>
<dbReference type="GO" id="GO:0019288">
    <property type="term" value="P:isopentenyl diphosphate biosynthetic process, methylerythritol 4-phosphate pathway"/>
    <property type="evidence" value="ECO:0007669"/>
    <property type="project" value="UniProtKB-UniRule"/>
</dbReference>
<dbReference type="UniPathway" id="UPA00056">
    <property type="reaction ID" value="UER00093"/>
</dbReference>
<dbReference type="SUPFAM" id="SSF53448">
    <property type="entry name" value="Nucleotide-diphospho-sugar transferases"/>
    <property type="match status" value="1"/>
</dbReference>
<evidence type="ECO:0000256" key="1">
    <source>
        <dbReference type="ARBA" id="ARBA00001282"/>
    </source>
</evidence>
<keyword evidence="4 7" id="KW-0808">Transferase</keyword>
<feature type="site" description="Transition state stabilizer" evidence="7">
    <location>
        <position position="24"/>
    </location>
</feature>
<dbReference type="InterPro" id="IPR034683">
    <property type="entry name" value="IspD/TarI"/>
</dbReference>
<dbReference type="Gene3D" id="3.90.550.10">
    <property type="entry name" value="Spore Coat Polysaccharide Biosynthesis Protein SpsA, Chain A"/>
    <property type="match status" value="1"/>
</dbReference>
<evidence type="ECO:0000313" key="9">
    <source>
        <dbReference type="Proteomes" id="UP000587991"/>
    </source>
</evidence>
<evidence type="ECO:0000313" key="8">
    <source>
        <dbReference type="EMBL" id="NLR73632.1"/>
    </source>
</evidence>
<keyword evidence="9" id="KW-1185">Reference proteome</keyword>
<dbReference type="EC" id="2.7.7.60" evidence="7"/>
<dbReference type="NCBIfam" id="TIGR00453">
    <property type="entry name" value="ispD"/>
    <property type="match status" value="1"/>
</dbReference>
<dbReference type="InterPro" id="IPR018294">
    <property type="entry name" value="ISPD_synthase_CS"/>
</dbReference>
<dbReference type="PANTHER" id="PTHR32125:SF4">
    <property type="entry name" value="2-C-METHYL-D-ERYTHRITOL 4-PHOSPHATE CYTIDYLYLTRANSFERASE, CHLOROPLASTIC"/>
    <property type="match status" value="1"/>
</dbReference>
<evidence type="ECO:0000256" key="4">
    <source>
        <dbReference type="ARBA" id="ARBA00022679"/>
    </source>
</evidence>
<dbReference type="HAMAP" id="MF_00108">
    <property type="entry name" value="IspD"/>
    <property type="match status" value="1"/>
</dbReference>
<dbReference type="InterPro" id="IPR050088">
    <property type="entry name" value="IspD/TarI_cytidylyltransf_bact"/>
</dbReference>
<dbReference type="RefSeq" id="WP_168875299.1">
    <property type="nucleotide sequence ID" value="NZ_JABAIM010000001.1"/>
</dbReference>
<dbReference type="CDD" id="cd02516">
    <property type="entry name" value="CDP-ME_synthetase"/>
    <property type="match status" value="1"/>
</dbReference>
<evidence type="ECO:0000256" key="3">
    <source>
        <dbReference type="ARBA" id="ARBA00009789"/>
    </source>
</evidence>
<sequence length="234" mass="25649">MTPRFVALVPAAGSGSRMRADCPKQYLLLHGKPVLWHSLKVLHTEPRISHIVLVLTEGDPWFARFDWSDLPRLQVLYCGGASRAETVRNGLANIASNTPDDPWILVHDAARPCLSRSDLTHLIDQLHADAVGGLLAVPVPETVKRATLDGHVAQTVPRQDLWLAQTPQMFRLRPLLAAHQGVLDTITDEASAMERQGDSPRLITGSRNNLKITYPEDLALAALLLPAADPQHSS</sequence>
<organism evidence="8 9">
    <name type="scientific">Leeia aquatica</name>
    <dbReference type="NCBI Taxonomy" id="2725557"/>
    <lineage>
        <taxon>Bacteria</taxon>
        <taxon>Pseudomonadati</taxon>
        <taxon>Pseudomonadota</taxon>
        <taxon>Betaproteobacteria</taxon>
        <taxon>Neisseriales</taxon>
        <taxon>Leeiaceae</taxon>
        <taxon>Leeia</taxon>
    </lineage>
</organism>
<dbReference type="InterPro" id="IPR029044">
    <property type="entry name" value="Nucleotide-diphossugar_trans"/>
</dbReference>
<evidence type="ECO:0000256" key="6">
    <source>
        <dbReference type="ARBA" id="ARBA00023229"/>
    </source>
</evidence>
<keyword evidence="5 7" id="KW-0548">Nucleotidyltransferase</keyword>
<comment type="function">
    <text evidence="7">Catalyzes the formation of 4-diphosphocytidyl-2-C-methyl-D-erythritol from CTP and 2-C-methyl-D-erythritol 4-phosphate (MEP).</text>
</comment>
<dbReference type="Proteomes" id="UP000587991">
    <property type="component" value="Unassembled WGS sequence"/>
</dbReference>
<dbReference type="PROSITE" id="PS01295">
    <property type="entry name" value="ISPD"/>
    <property type="match status" value="1"/>
</dbReference>
<keyword evidence="6 7" id="KW-0414">Isoprene biosynthesis</keyword>
<dbReference type="InterPro" id="IPR001228">
    <property type="entry name" value="IspD"/>
</dbReference>
<evidence type="ECO:0000256" key="5">
    <source>
        <dbReference type="ARBA" id="ARBA00022695"/>
    </source>
</evidence>
<name>A0A847SCF0_9NEIS</name>
<comment type="caution">
    <text evidence="8">The sequence shown here is derived from an EMBL/GenBank/DDBJ whole genome shotgun (WGS) entry which is preliminary data.</text>
</comment>
<dbReference type="FunFam" id="3.90.550.10:FF:000003">
    <property type="entry name" value="2-C-methyl-D-erythritol 4-phosphate cytidylyltransferase"/>
    <property type="match status" value="1"/>
</dbReference>
<evidence type="ECO:0000256" key="7">
    <source>
        <dbReference type="HAMAP-Rule" id="MF_00108"/>
    </source>
</evidence>
<dbReference type="EMBL" id="JABAIM010000001">
    <property type="protein sequence ID" value="NLR73632.1"/>
    <property type="molecule type" value="Genomic_DNA"/>
</dbReference>
<proteinExistence type="inferred from homology"/>
<dbReference type="Pfam" id="PF01128">
    <property type="entry name" value="IspD"/>
    <property type="match status" value="1"/>
</dbReference>
<comment type="pathway">
    <text evidence="2 7">Isoprenoid biosynthesis; isopentenyl diphosphate biosynthesis via DXP pathway; isopentenyl diphosphate from 1-deoxy-D-xylulose 5-phosphate: step 2/6.</text>
</comment>
<comment type="similarity">
    <text evidence="3 7">Belongs to the IspD/TarI cytidylyltransferase family. IspD subfamily.</text>
</comment>
<dbReference type="PANTHER" id="PTHR32125">
    <property type="entry name" value="2-C-METHYL-D-ERYTHRITOL 4-PHOSPHATE CYTIDYLYLTRANSFERASE, CHLOROPLASTIC"/>
    <property type="match status" value="1"/>
</dbReference>